<dbReference type="InterPro" id="IPR000157">
    <property type="entry name" value="TIR_dom"/>
</dbReference>
<dbReference type="Pfam" id="PF01582">
    <property type="entry name" value="TIR"/>
    <property type="match status" value="1"/>
</dbReference>
<dbReference type="GO" id="GO:0007165">
    <property type="term" value="P:signal transduction"/>
    <property type="evidence" value="ECO:0007669"/>
    <property type="project" value="InterPro"/>
</dbReference>
<dbReference type="PANTHER" id="PTHR31008">
    <property type="entry name" value="COP1-INTERACTING PROTEIN-RELATED"/>
    <property type="match status" value="1"/>
</dbReference>
<dbReference type="Gene3D" id="3.40.50.10140">
    <property type="entry name" value="Toll/interleukin-1 receptor homology (TIR) domain"/>
    <property type="match status" value="1"/>
</dbReference>
<protein>
    <recommendedName>
        <fullName evidence="1">TIR domain-containing protein</fullName>
    </recommendedName>
</protein>
<evidence type="ECO:0000313" key="3">
    <source>
        <dbReference type="Proteomes" id="UP001177003"/>
    </source>
</evidence>
<reference evidence="2" key="1">
    <citation type="submission" date="2023-04" db="EMBL/GenBank/DDBJ databases">
        <authorList>
            <person name="Vijverberg K."/>
            <person name="Xiong W."/>
            <person name="Schranz E."/>
        </authorList>
    </citation>
    <scope>NUCLEOTIDE SEQUENCE</scope>
</reference>
<proteinExistence type="predicted"/>
<organism evidence="2 3">
    <name type="scientific">Lactuca saligna</name>
    <name type="common">Willowleaf lettuce</name>
    <dbReference type="NCBI Taxonomy" id="75948"/>
    <lineage>
        <taxon>Eukaryota</taxon>
        <taxon>Viridiplantae</taxon>
        <taxon>Streptophyta</taxon>
        <taxon>Embryophyta</taxon>
        <taxon>Tracheophyta</taxon>
        <taxon>Spermatophyta</taxon>
        <taxon>Magnoliopsida</taxon>
        <taxon>eudicotyledons</taxon>
        <taxon>Gunneridae</taxon>
        <taxon>Pentapetalae</taxon>
        <taxon>asterids</taxon>
        <taxon>campanulids</taxon>
        <taxon>Asterales</taxon>
        <taxon>Asteraceae</taxon>
        <taxon>Cichorioideae</taxon>
        <taxon>Cichorieae</taxon>
        <taxon>Lactucinae</taxon>
        <taxon>Lactuca</taxon>
    </lineage>
</organism>
<name>A0AA35YT58_LACSI</name>
<dbReference type="EMBL" id="OX465080">
    <property type="protein sequence ID" value="CAI9279720.1"/>
    <property type="molecule type" value="Genomic_DNA"/>
</dbReference>
<dbReference type="PROSITE" id="PS50104">
    <property type="entry name" value="TIR"/>
    <property type="match status" value="1"/>
</dbReference>
<dbReference type="SUPFAM" id="SSF52200">
    <property type="entry name" value="Toll/Interleukin receptor TIR domain"/>
    <property type="match status" value="1"/>
</dbReference>
<dbReference type="InterPro" id="IPR035897">
    <property type="entry name" value="Toll_tir_struct_dom_sf"/>
</dbReference>
<dbReference type="Proteomes" id="UP001177003">
    <property type="component" value="Chromosome 4"/>
</dbReference>
<sequence>MQRSISSSKNVYRNIIHYQKPQTAAIVTPKQQPCEVFINHRGIDTKNCVAGLLYNHLMMLRLQPFLDSKNIKPGDKLFDKINTAISECKVSVAVFSPRYCQSYFCLHELTRIMEAKKKVIPVFCDVKPSELTIKDNWRRPKHEIDSFQSALEEAKYTVGLTFDSLNGDWPGFLMSATEAIIENLIEVEEEEQQKIIREI</sequence>
<dbReference type="PANTHER" id="PTHR31008:SF42">
    <property type="entry name" value="TMV RESISTANCE PROTEIN N-LIKE"/>
    <property type="match status" value="1"/>
</dbReference>
<keyword evidence="3" id="KW-1185">Reference proteome</keyword>
<feature type="domain" description="TIR" evidence="1">
    <location>
        <begin position="32"/>
        <end position="155"/>
    </location>
</feature>
<accession>A0AA35YT58</accession>
<gene>
    <name evidence="2" type="ORF">LSALG_LOCUS19503</name>
</gene>
<evidence type="ECO:0000259" key="1">
    <source>
        <dbReference type="PROSITE" id="PS50104"/>
    </source>
</evidence>
<dbReference type="AlphaFoldDB" id="A0AA35YT58"/>
<evidence type="ECO:0000313" key="2">
    <source>
        <dbReference type="EMBL" id="CAI9279720.1"/>
    </source>
</evidence>
<dbReference type="SMART" id="SM00255">
    <property type="entry name" value="TIR"/>
    <property type="match status" value="1"/>
</dbReference>